<evidence type="ECO:0000313" key="1">
    <source>
        <dbReference type="EMBL" id="OCG73578.1"/>
    </source>
</evidence>
<dbReference type="RefSeq" id="WP_067026671.1">
    <property type="nucleotide sequence ID" value="NZ_CP038256.1"/>
</dbReference>
<dbReference type="Proteomes" id="UP000093355">
    <property type="component" value="Unassembled WGS sequence"/>
</dbReference>
<dbReference type="EMBL" id="LXMD01000024">
    <property type="protein sequence ID" value="OCG73578.1"/>
    <property type="molecule type" value="Genomic_DNA"/>
</dbReference>
<keyword evidence="2" id="KW-1185">Reference proteome</keyword>
<protein>
    <submittedName>
        <fullName evidence="1">Uncharacterized protein</fullName>
    </submittedName>
</protein>
<accession>A0A1B9NAE3</accession>
<sequence length="88" mass="9293">MWQPDDGSGVKTIAEDGSCTGMYYNAGQPLDIGGGMTCTLGSEENDGAYVLVVSQPPNEASYLVRFDGNDTAVVMSQSGEPLVTLERQ</sequence>
<name>A0A1B9NAE3_9MICO</name>
<dbReference type="STRING" id="904291.A7J15_07860"/>
<dbReference type="AlphaFoldDB" id="A0A1B9NAE3"/>
<reference evidence="1 2" key="1">
    <citation type="submission" date="2016-05" db="EMBL/GenBank/DDBJ databases">
        <authorList>
            <person name="Lavstsen T."/>
            <person name="Jespersen J.S."/>
        </authorList>
    </citation>
    <scope>NUCLEOTIDE SEQUENCE [LARGE SCALE GENOMIC DNA]</scope>
    <source>
        <strain evidence="1 2">YLB-01</strain>
    </source>
</reference>
<comment type="caution">
    <text evidence="1">The sequence shown here is derived from an EMBL/GenBank/DDBJ whole genome shotgun (WGS) entry which is preliminary data.</text>
</comment>
<evidence type="ECO:0000313" key="2">
    <source>
        <dbReference type="Proteomes" id="UP000093355"/>
    </source>
</evidence>
<gene>
    <name evidence="1" type="ORF">A7J15_07860</name>
</gene>
<organism evidence="1 2">
    <name type="scientific">Microbacterium sediminis</name>
    <dbReference type="NCBI Taxonomy" id="904291"/>
    <lineage>
        <taxon>Bacteria</taxon>
        <taxon>Bacillati</taxon>
        <taxon>Actinomycetota</taxon>
        <taxon>Actinomycetes</taxon>
        <taxon>Micrococcales</taxon>
        <taxon>Microbacteriaceae</taxon>
        <taxon>Microbacterium</taxon>
    </lineage>
</organism>
<proteinExistence type="predicted"/>
<dbReference type="OrthoDB" id="3638630at2"/>